<evidence type="ECO:0000256" key="4">
    <source>
        <dbReference type="SAM" id="MobiDB-lite"/>
    </source>
</evidence>
<evidence type="ECO:0000256" key="2">
    <source>
        <dbReference type="ARBA" id="ARBA00023163"/>
    </source>
</evidence>
<dbReference type="EMBL" id="JABFAD010334962">
    <property type="protein sequence ID" value="MBA0820489.1"/>
    <property type="molecule type" value="Genomic_DNA"/>
</dbReference>
<name>A0A7J9IEA7_9ROSI</name>
<keyword evidence="1" id="KW-0805">Transcription regulation</keyword>
<keyword evidence="6" id="KW-1185">Reference proteome</keyword>
<evidence type="ECO:0000313" key="6">
    <source>
        <dbReference type="Proteomes" id="UP000593560"/>
    </source>
</evidence>
<dbReference type="PANTHER" id="PTHR31636">
    <property type="entry name" value="OSJNBA0084A10.13 PROTEIN-RELATED"/>
    <property type="match status" value="1"/>
</dbReference>
<keyword evidence="2" id="KW-0804">Transcription</keyword>
<comment type="caution">
    <text evidence="3">Lacks conserved residue(s) required for the propagation of feature annotation.</text>
</comment>
<dbReference type="OrthoDB" id="949380at2759"/>
<sequence>MAYSFSDIALRLLLYSAKAIEDGDLKRADVFLHNILILADQRPKYCGNQNRVVKYFAEALVRRAYGLHPSSSHFSLPIGPAFCYHYNSYNINGVIQKVIKNAVMGKRRLHLVDFFIPYYCFEDSVLHFKRSREEAKELEKMLGDEFKVVYANSLAEVDEREIDFKRSREDEMVVVYYKFKLHKLLIDAKAMTRELVRLREINPTVRELSRDAWEGTNVIRRHPTLSEWQRLFPMAGFTRISLIHNKDILVVQDKCLLEIMGEEEECLIIGYKKCPMFFLSAWKPNVEDGHFNSSSTSHKFGQGYHPNPSPLQPLQPFPESKEGLAGRRMKKKVPSKLRVDLPRASLATKGRRPSLTSPEEMEQGGDIHLAHCKRLSHPGENCWFRLDVQCKVCKKMGHAEKVCRNKGKLRQNQTQQPRNKAQVAEEGSDQE</sequence>
<dbReference type="AlphaFoldDB" id="A0A7J9IEA7"/>
<evidence type="ECO:0000256" key="3">
    <source>
        <dbReference type="PROSITE-ProRule" id="PRU01191"/>
    </source>
</evidence>
<evidence type="ECO:0000256" key="1">
    <source>
        <dbReference type="ARBA" id="ARBA00023015"/>
    </source>
</evidence>
<feature type="region of interest" description="SAW" evidence="3">
    <location>
        <begin position="212"/>
        <end position="283"/>
    </location>
</feature>
<feature type="region of interest" description="Disordered" evidence="4">
    <location>
        <begin position="293"/>
        <end position="363"/>
    </location>
</feature>
<evidence type="ECO:0000313" key="5">
    <source>
        <dbReference type="EMBL" id="MBA0820489.1"/>
    </source>
</evidence>
<dbReference type="InterPro" id="IPR005202">
    <property type="entry name" value="TF_GRAS"/>
</dbReference>
<feature type="compositionally biased region" description="Pro residues" evidence="4">
    <location>
        <begin position="307"/>
        <end position="316"/>
    </location>
</feature>
<comment type="similarity">
    <text evidence="3">Belongs to the GRAS family.</text>
</comment>
<feature type="compositionally biased region" description="Polar residues" evidence="4">
    <location>
        <begin position="410"/>
        <end position="419"/>
    </location>
</feature>
<comment type="caution">
    <text evidence="5">The sequence shown here is derived from an EMBL/GenBank/DDBJ whole genome shotgun (WGS) entry which is preliminary data.</text>
</comment>
<feature type="region of interest" description="Disordered" evidence="4">
    <location>
        <begin position="406"/>
        <end position="431"/>
    </location>
</feature>
<organism evidence="5 6">
    <name type="scientific">Gossypium harknessii</name>
    <dbReference type="NCBI Taxonomy" id="34285"/>
    <lineage>
        <taxon>Eukaryota</taxon>
        <taxon>Viridiplantae</taxon>
        <taxon>Streptophyta</taxon>
        <taxon>Embryophyta</taxon>
        <taxon>Tracheophyta</taxon>
        <taxon>Spermatophyta</taxon>
        <taxon>Magnoliopsida</taxon>
        <taxon>eudicotyledons</taxon>
        <taxon>Gunneridae</taxon>
        <taxon>Pentapetalae</taxon>
        <taxon>rosids</taxon>
        <taxon>malvids</taxon>
        <taxon>Malvales</taxon>
        <taxon>Malvaceae</taxon>
        <taxon>Malvoideae</taxon>
        <taxon>Gossypium</taxon>
    </lineage>
</organism>
<gene>
    <name evidence="5" type="ORF">Gohar_019469</name>
</gene>
<proteinExistence type="inferred from homology"/>
<dbReference type="Proteomes" id="UP000593560">
    <property type="component" value="Unassembled WGS sequence"/>
</dbReference>
<feature type="non-terminal residue" evidence="5">
    <location>
        <position position="431"/>
    </location>
</feature>
<accession>A0A7J9IEA7</accession>
<dbReference type="PROSITE" id="PS50985">
    <property type="entry name" value="GRAS"/>
    <property type="match status" value="1"/>
</dbReference>
<reference evidence="5 6" key="1">
    <citation type="journal article" date="2019" name="Genome Biol. Evol.">
        <title>Insights into the evolution of the New World diploid cottons (Gossypium, subgenus Houzingenia) based on genome sequencing.</title>
        <authorList>
            <person name="Grover C.E."/>
            <person name="Arick M.A. 2nd"/>
            <person name="Thrash A."/>
            <person name="Conover J.L."/>
            <person name="Sanders W.S."/>
            <person name="Peterson D.G."/>
            <person name="Frelichowski J.E."/>
            <person name="Scheffler J.A."/>
            <person name="Scheffler B.E."/>
            <person name="Wendel J.F."/>
        </authorList>
    </citation>
    <scope>NUCLEOTIDE SEQUENCE [LARGE SCALE GENOMIC DNA]</scope>
    <source>
        <strain evidence="5">0</strain>
        <tissue evidence="5">Leaf</tissue>
    </source>
</reference>
<protein>
    <submittedName>
        <fullName evidence="5">Uncharacterized protein</fullName>
    </submittedName>
</protein>
<feature type="short sequence motif" description="LXXLL motif" evidence="3">
    <location>
        <begin position="181"/>
        <end position="185"/>
    </location>
</feature>